<comment type="caution">
    <text evidence="1">The sequence shown here is derived from an EMBL/GenBank/DDBJ whole genome shotgun (WGS) entry which is preliminary data.</text>
</comment>
<organism evidence="1 2">
    <name type="scientific">Luteolibacter flavescens</name>
    <dbReference type="NCBI Taxonomy" id="1859460"/>
    <lineage>
        <taxon>Bacteria</taxon>
        <taxon>Pseudomonadati</taxon>
        <taxon>Verrucomicrobiota</taxon>
        <taxon>Verrucomicrobiia</taxon>
        <taxon>Verrucomicrobiales</taxon>
        <taxon>Verrucomicrobiaceae</taxon>
        <taxon>Luteolibacter</taxon>
    </lineage>
</organism>
<dbReference type="EMBL" id="JAPDDS010000011">
    <property type="protein sequence ID" value="MCW1886663.1"/>
    <property type="molecule type" value="Genomic_DNA"/>
</dbReference>
<dbReference type="RefSeq" id="WP_264502618.1">
    <property type="nucleotide sequence ID" value="NZ_JAPDDS010000011.1"/>
</dbReference>
<evidence type="ECO:0000313" key="1">
    <source>
        <dbReference type="EMBL" id="MCW1886663.1"/>
    </source>
</evidence>
<proteinExistence type="predicted"/>
<name>A0ABT3FSV1_9BACT</name>
<gene>
    <name evidence="1" type="ORF">OKA04_18130</name>
</gene>
<dbReference type="Proteomes" id="UP001207930">
    <property type="component" value="Unassembled WGS sequence"/>
</dbReference>
<protein>
    <submittedName>
        <fullName evidence="1">WYL domain-containing protein</fullName>
    </submittedName>
</protein>
<evidence type="ECO:0000313" key="2">
    <source>
        <dbReference type="Proteomes" id="UP001207930"/>
    </source>
</evidence>
<reference evidence="1 2" key="1">
    <citation type="submission" date="2022-10" db="EMBL/GenBank/DDBJ databases">
        <title>Luteolibacter flavescens strain MCCC 1K03193, whole genome shotgun sequencing project.</title>
        <authorList>
            <person name="Zhao G."/>
            <person name="Shen L."/>
        </authorList>
    </citation>
    <scope>NUCLEOTIDE SEQUENCE [LARGE SCALE GENOMIC DNA]</scope>
    <source>
        <strain evidence="1 2">MCCC 1K03193</strain>
    </source>
</reference>
<sequence length="111" mass="13163">MDIPQYSTQPDADEIRRAIREHRLVEFYYLGELLTVEPYIHGMGRRYQAPVLLAWHPTNGWKEYSCMRIRRLQVQERRYTESQEDYDPQDPRMKKVDLAAKVIGRHASVAG</sequence>
<keyword evidence="2" id="KW-1185">Reference proteome</keyword>
<accession>A0ABT3FSV1</accession>